<proteinExistence type="predicted"/>
<name>A0A1B6FPA7_9HEMI</name>
<reference evidence="2" key="1">
    <citation type="submission" date="2015-11" db="EMBL/GenBank/DDBJ databases">
        <title>De novo transcriptome assembly of four potential Pierce s Disease insect vectors from Arizona vineyards.</title>
        <authorList>
            <person name="Tassone E.E."/>
        </authorList>
    </citation>
    <scope>NUCLEOTIDE SEQUENCE</scope>
</reference>
<gene>
    <name evidence="2" type="ORF">g.44478</name>
</gene>
<organism evidence="2">
    <name type="scientific">Cuerna arida</name>
    <dbReference type="NCBI Taxonomy" id="1464854"/>
    <lineage>
        <taxon>Eukaryota</taxon>
        <taxon>Metazoa</taxon>
        <taxon>Ecdysozoa</taxon>
        <taxon>Arthropoda</taxon>
        <taxon>Hexapoda</taxon>
        <taxon>Insecta</taxon>
        <taxon>Pterygota</taxon>
        <taxon>Neoptera</taxon>
        <taxon>Paraneoptera</taxon>
        <taxon>Hemiptera</taxon>
        <taxon>Auchenorrhyncha</taxon>
        <taxon>Membracoidea</taxon>
        <taxon>Cicadellidae</taxon>
        <taxon>Cicadellinae</taxon>
        <taxon>Proconiini</taxon>
        <taxon>Cuerna</taxon>
    </lineage>
</organism>
<dbReference type="InterPro" id="IPR049012">
    <property type="entry name" value="Mutator_transp_dom"/>
</dbReference>
<protein>
    <recommendedName>
        <fullName evidence="1">Mutator-like transposase domain-containing protein</fullName>
    </recommendedName>
</protein>
<dbReference type="EMBL" id="GECZ01017759">
    <property type="protein sequence ID" value="JAS52010.1"/>
    <property type="molecule type" value="Transcribed_RNA"/>
</dbReference>
<sequence length="160" mass="17766">MKHLGNHGPLGCSFQNMVFMRERRVGLKSCFIFNCNFCNIEQSLWSKLEKKEEMDVNTSAVSGTITTGGGHYQLEELLSTMNIPPMSNTTFSKYEEIIHKGLTETASQEMKKAAEEEAHHAEEIGEVDKDGTPLITLLSSQMAAGVSGRTGQITHPCLEW</sequence>
<feature type="domain" description="Mutator-like transposase" evidence="1">
    <location>
        <begin position="11"/>
        <end position="136"/>
    </location>
</feature>
<accession>A0A1B6FPA7</accession>
<evidence type="ECO:0000259" key="1">
    <source>
        <dbReference type="Pfam" id="PF20700"/>
    </source>
</evidence>
<dbReference type="Pfam" id="PF20700">
    <property type="entry name" value="Mutator"/>
    <property type="match status" value="1"/>
</dbReference>
<dbReference type="AlphaFoldDB" id="A0A1B6FPA7"/>
<evidence type="ECO:0000313" key="2">
    <source>
        <dbReference type="EMBL" id="JAS52010.1"/>
    </source>
</evidence>